<feature type="region of interest" description="Disordered" evidence="1">
    <location>
        <begin position="146"/>
        <end position="171"/>
    </location>
</feature>
<evidence type="ECO:0008006" key="5">
    <source>
        <dbReference type="Google" id="ProtNLM"/>
    </source>
</evidence>
<dbReference type="STRING" id="993070.AS031_15215"/>
<evidence type="ECO:0000313" key="4">
    <source>
        <dbReference type="Proteomes" id="UP000053199"/>
    </source>
</evidence>
<feature type="signal peptide" evidence="2">
    <location>
        <begin position="1"/>
        <end position="27"/>
    </location>
</feature>
<dbReference type="InterPro" id="IPR029046">
    <property type="entry name" value="LolA/LolB/LppX"/>
</dbReference>
<dbReference type="PANTHER" id="PTHR37507">
    <property type="entry name" value="SPORULATION PROTEIN YDCC"/>
    <property type="match status" value="1"/>
</dbReference>
<keyword evidence="2" id="KW-0732">Signal</keyword>
<dbReference type="InterPro" id="IPR052944">
    <property type="entry name" value="Sporulation_related"/>
</dbReference>
<keyword evidence="4" id="KW-1185">Reference proteome</keyword>
<evidence type="ECO:0000256" key="1">
    <source>
        <dbReference type="SAM" id="MobiDB-lite"/>
    </source>
</evidence>
<name>A0A0V8IH25_9MICC</name>
<reference evidence="3 4" key="1">
    <citation type="journal article" date="2014" name="Arch. Microbiol.">
        <title>Arthrobacter enclensis sp. nov., isolated from sediment sample.</title>
        <authorList>
            <person name="Dastager S.G."/>
            <person name="Liu Q."/>
            <person name="Tang S.K."/>
            <person name="Krishnamurthi S."/>
            <person name="Lee J.C."/>
            <person name="Li W.J."/>
        </authorList>
    </citation>
    <scope>NUCLEOTIDE SEQUENCE [LARGE SCALE GENOMIC DNA]</scope>
    <source>
        <strain evidence="3 4">NIO-1008</strain>
    </source>
</reference>
<feature type="chain" id="PRO_5006893255" description="MucB/RseB N-terminal domain-containing protein" evidence="2">
    <location>
        <begin position="28"/>
        <end position="372"/>
    </location>
</feature>
<dbReference type="Gene3D" id="2.50.20.10">
    <property type="entry name" value="Lipoprotein localisation LolA/LolB/LppX"/>
    <property type="match status" value="1"/>
</dbReference>
<protein>
    <recommendedName>
        <fullName evidence="5">MucB/RseB N-terminal domain-containing protein</fullName>
    </recommendedName>
</protein>
<dbReference type="SUPFAM" id="SSF89392">
    <property type="entry name" value="Prokaryotic lipoproteins and lipoprotein localization factors"/>
    <property type="match status" value="1"/>
</dbReference>
<dbReference type="EMBL" id="LNQM01000007">
    <property type="protein sequence ID" value="KSU74082.1"/>
    <property type="molecule type" value="Genomic_DNA"/>
</dbReference>
<accession>A0A0V8IH25</accession>
<evidence type="ECO:0000313" key="3">
    <source>
        <dbReference type="EMBL" id="KSU74082.1"/>
    </source>
</evidence>
<gene>
    <name evidence="3" type="ORF">AS031_15215</name>
</gene>
<comment type="caution">
    <text evidence="3">The sequence shown here is derived from an EMBL/GenBank/DDBJ whole genome shotgun (WGS) entry which is preliminary data.</text>
</comment>
<sequence length="372" mass="37263">MRRWLPALAVPAVIAAGALAGTIPASAGDPLPARTPAEVLALAASHQVESFSGTVEQSSDLGLPALPSTGPGADPASAGGAASVVGFLSGTHTARVYVDGKTRARIQVFDRLAERDIIRNGNDAWFYSSKDNSAAHLALPEHASDLPLSAPAQGQDPSAPGLPGDPPTTAVKTPEELARQLLAKVDPTTAVTTGADVQVAGRTAYNLLIKPRSDATLVGQAAIAVDGRTGMPLSVQVTARGAASPAFRVGFTSLDLAAPDGSLFTFSPPPGSTVKELAVPADGQAHHGQGFQPPTVSGTGWDTVVGLPAAAAGGGAAAALLNDPLLAQAVVVVPGGRLLSTALVNVLVTDDGRVFTGMVPPDRLQAAASAAP</sequence>
<proteinExistence type="predicted"/>
<dbReference type="Proteomes" id="UP000053199">
    <property type="component" value="Unassembled WGS sequence"/>
</dbReference>
<dbReference type="AlphaFoldDB" id="A0A0V8IH25"/>
<evidence type="ECO:0000256" key="2">
    <source>
        <dbReference type="SAM" id="SignalP"/>
    </source>
</evidence>
<organism evidence="3 4">
    <name type="scientific">Pseudarthrobacter enclensis</name>
    <dbReference type="NCBI Taxonomy" id="993070"/>
    <lineage>
        <taxon>Bacteria</taxon>
        <taxon>Bacillati</taxon>
        <taxon>Actinomycetota</taxon>
        <taxon>Actinomycetes</taxon>
        <taxon>Micrococcales</taxon>
        <taxon>Micrococcaceae</taxon>
        <taxon>Pseudarthrobacter</taxon>
    </lineage>
</organism>
<dbReference type="PANTHER" id="PTHR37507:SF2">
    <property type="entry name" value="SPORULATION PROTEIN YDCC"/>
    <property type="match status" value="1"/>
</dbReference>